<sequence length="225" mass="24789">MTVTAELLVSSPSLPFVSFAESLPSNQLECEHGLCHGGDSRVFVVHLDPADGVTEDGLIALDEVVGTTPLGREGGRDVYQLDVKLEDIVSEAFVPGRFAKAQIEPTTIIPEGWYEKKIFRDYESFNNMRDHCDENGIRADLISITQDSRSPDEHSQYGLTDRQYEALALAISHGYYDNPRQTTAGELAEEMGISQPSMSNLLRRGERQLITSTIGTQPSLTNPST</sequence>
<dbReference type="STRING" id="1230458.C484_19212"/>
<dbReference type="EMBL" id="AOIL01000067">
    <property type="protein sequence ID" value="ELY85479.1"/>
    <property type="molecule type" value="Genomic_DNA"/>
</dbReference>
<name>L9ZGM7_9EURY</name>
<gene>
    <name evidence="4" type="ORF">C484_19212</name>
</gene>
<keyword evidence="2" id="KW-0804">Transcription</keyword>
<evidence type="ECO:0000259" key="3">
    <source>
        <dbReference type="Pfam" id="PF04967"/>
    </source>
</evidence>
<feature type="domain" description="HTH bat-type" evidence="3">
    <location>
        <begin position="159"/>
        <end position="211"/>
    </location>
</feature>
<dbReference type="OrthoDB" id="156233at2157"/>
<dbReference type="PANTHER" id="PTHR34236">
    <property type="entry name" value="DIMETHYL SULFOXIDE REDUCTASE TRANSCRIPTIONAL ACTIVATOR"/>
    <property type="match status" value="1"/>
</dbReference>
<evidence type="ECO:0000256" key="2">
    <source>
        <dbReference type="ARBA" id="ARBA00023163"/>
    </source>
</evidence>
<evidence type="ECO:0000256" key="1">
    <source>
        <dbReference type="ARBA" id="ARBA00023015"/>
    </source>
</evidence>
<dbReference type="InterPro" id="IPR007050">
    <property type="entry name" value="HTH_bacterioopsin"/>
</dbReference>
<dbReference type="InterPro" id="IPR036390">
    <property type="entry name" value="WH_DNA-bd_sf"/>
</dbReference>
<proteinExistence type="predicted"/>
<protein>
    <submittedName>
        <fullName evidence="4">Bacterio-opsin activator HTH domain protein</fullName>
    </submittedName>
</protein>
<organism evidence="4 5">
    <name type="scientific">Natrialba taiwanensis DSM 12281</name>
    <dbReference type="NCBI Taxonomy" id="1230458"/>
    <lineage>
        <taxon>Archaea</taxon>
        <taxon>Methanobacteriati</taxon>
        <taxon>Methanobacteriota</taxon>
        <taxon>Stenosarchaea group</taxon>
        <taxon>Halobacteria</taxon>
        <taxon>Halobacteriales</taxon>
        <taxon>Natrialbaceae</taxon>
        <taxon>Natrialba</taxon>
    </lineage>
</organism>
<dbReference type="PANTHER" id="PTHR34236:SF1">
    <property type="entry name" value="DIMETHYL SULFOXIDE REDUCTASE TRANSCRIPTIONAL ACTIVATOR"/>
    <property type="match status" value="1"/>
</dbReference>
<reference evidence="4 5" key="1">
    <citation type="journal article" date="2014" name="PLoS Genet.">
        <title>Phylogenetically driven sequencing of extremely halophilic archaea reveals strategies for static and dynamic osmo-response.</title>
        <authorList>
            <person name="Becker E.A."/>
            <person name="Seitzer P.M."/>
            <person name="Tritt A."/>
            <person name="Larsen D."/>
            <person name="Krusor M."/>
            <person name="Yao A.I."/>
            <person name="Wu D."/>
            <person name="Madern D."/>
            <person name="Eisen J.A."/>
            <person name="Darling A.E."/>
            <person name="Facciotti M.T."/>
        </authorList>
    </citation>
    <scope>NUCLEOTIDE SEQUENCE [LARGE SCALE GENOMIC DNA]</scope>
    <source>
        <strain evidence="4 5">DSM 12281</strain>
    </source>
</reference>
<dbReference type="AlphaFoldDB" id="L9ZGM7"/>
<comment type="caution">
    <text evidence="4">The sequence shown here is derived from an EMBL/GenBank/DDBJ whole genome shotgun (WGS) entry which is preliminary data.</text>
</comment>
<dbReference type="InterPro" id="IPR036388">
    <property type="entry name" value="WH-like_DNA-bd_sf"/>
</dbReference>
<accession>L9ZGM7</accession>
<dbReference type="SUPFAM" id="SSF46785">
    <property type="entry name" value="Winged helix' DNA-binding domain"/>
    <property type="match status" value="1"/>
</dbReference>
<keyword evidence="5" id="KW-1185">Reference proteome</keyword>
<dbReference type="Pfam" id="PF04967">
    <property type="entry name" value="HTH_10"/>
    <property type="match status" value="1"/>
</dbReference>
<dbReference type="Proteomes" id="UP000011648">
    <property type="component" value="Unassembled WGS sequence"/>
</dbReference>
<dbReference type="Gene3D" id="1.10.10.10">
    <property type="entry name" value="Winged helix-like DNA-binding domain superfamily/Winged helix DNA-binding domain"/>
    <property type="match status" value="1"/>
</dbReference>
<dbReference type="RefSeq" id="WP_006827444.1">
    <property type="nucleotide sequence ID" value="NZ_AOIL01000067.1"/>
</dbReference>
<evidence type="ECO:0000313" key="5">
    <source>
        <dbReference type="Proteomes" id="UP000011648"/>
    </source>
</evidence>
<evidence type="ECO:0000313" key="4">
    <source>
        <dbReference type="EMBL" id="ELY85479.1"/>
    </source>
</evidence>
<keyword evidence="1" id="KW-0805">Transcription regulation</keyword>